<protein>
    <recommendedName>
        <fullName evidence="3">Mu-like prophage FluMu protein gp29</fullName>
    </recommendedName>
</protein>
<organism evidence="1 2">
    <name type="scientific">Desulfosarcina ovata subsp. sediminis</name>
    <dbReference type="NCBI Taxonomy" id="885957"/>
    <lineage>
        <taxon>Bacteria</taxon>
        <taxon>Pseudomonadati</taxon>
        <taxon>Thermodesulfobacteriota</taxon>
        <taxon>Desulfobacteria</taxon>
        <taxon>Desulfobacterales</taxon>
        <taxon>Desulfosarcinaceae</taxon>
        <taxon>Desulfosarcina</taxon>
    </lineage>
</organism>
<name>A0A5K7ZW49_9BACT</name>
<dbReference type="KEGG" id="dov:DSCO28_50510"/>
<proteinExistence type="predicted"/>
<dbReference type="Proteomes" id="UP000425960">
    <property type="component" value="Chromosome"/>
</dbReference>
<dbReference type="InterPro" id="IPR009279">
    <property type="entry name" value="Portal_Mu"/>
</dbReference>
<evidence type="ECO:0008006" key="3">
    <source>
        <dbReference type="Google" id="ProtNLM"/>
    </source>
</evidence>
<sequence>MKLYISPTQSVDLDKNPEILGADIAIRSRSMDWWGMFGYLPDPDPVLAKLGLGVEVYRELLADAHVWSCYDSRKSGALACEWDIRAGGDSPADKKALSLAEDILADLDVYQMIMEMLDAPFFGLSPMEINWTYLDRYWRPERVEGKPPEWFVFDDLNRMRFLSADNMIDGELLPHGKFLKVRHHATYQNPYGERTLSRCFWPVAFKKGGFKFWAVFTEKFGMPWLIGKVPRGTGDPDRAQLISNLTQMVQDAVAVINDDESITALEFKSTSASADIYERLISASNREISKAILSQTLSTELDGKGGSRAAAQTHLEVRNDIVEKDKRMVRAAMNQLLAWSTELNVPEANPPEFAWFEEDDVQQDRAKRDTELTNQGVRFTAGYYQRAYNLEEDDFTLDDPDASETLPDGLFAEGTKLTDTADRLADRMDEDAAELMHDLMDPARNLVMTASSLEEIRDGLIDLFPHMDASDLGTLMQQAMTVAELAGRSEVADGE</sequence>
<dbReference type="RefSeq" id="WP_155324396.1">
    <property type="nucleotide sequence ID" value="NZ_AP021876.1"/>
</dbReference>
<accession>A0A5K7ZW49</accession>
<evidence type="ECO:0000313" key="1">
    <source>
        <dbReference type="EMBL" id="BBO84485.1"/>
    </source>
</evidence>
<evidence type="ECO:0000313" key="2">
    <source>
        <dbReference type="Proteomes" id="UP000425960"/>
    </source>
</evidence>
<reference evidence="1 2" key="1">
    <citation type="submission" date="2019-11" db="EMBL/GenBank/DDBJ databases">
        <title>Comparative genomics of hydrocarbon-degrading Desulfosarcina strains.</title>
        <authorList>
            <person name="Watanabe M."/>
            <person name="Kojima H."/>
            <person name="Fukui M."/>
        </authorList>
    </citation>
    <scope>NUCLEOTIDE SEQUENCE [LARGE SCALE GENOMIC DNA]</scope>
    <source>
        <strain evidence="1 2">28bB2T</strain>
    </source>
</reference>
<dbReference type="Pfam" id="PF06074">
    <property type="entry name" value="Portal_Mu"/>
    <property type="match status" value="1"/>
</dbReference>
<dbReference type="AlphaFoldDB" id="A0A5K7ZW49"/>
<dbReference type="EMBL" id="AP021876">
    <property type="protein sequence ID" value="BBO84485.1"/>
    <property type="molecule type" value="Genomic_DNA"/>
</dbReference>
<gene>
    <name evidence="1" type="ORF">DSCO28_50510</name>
</gene>